<dbReference type="RefSeq" id="XP_040660937.1">
    <property type="nucleotide sequence ID" value="XM_040800054.1"/>
</dbReference>
<dbReference type="Proteomes" id="UP000076580">
    <property type="component" value="Chromosome 01"/>
</dbReference>
<organism evidence="2 3">
    <name type="scientific">Drechmeria coniospora</name>
    <name type="common">Nematophagous fungus</name>
    <name type="synonym">Meria coniospora</name>
    <dbReference type="NCBI Taxonomy" id="98403"/>
    <lineage>
        <taxon>Eukaryota</taxon>
        <taxon>Fungi</taxon>
        <taxon>Dikarya</taxon>
        <taxon>Ascomycota</taxon>
        <taxon>Pezizomycotina</taxon>
        <taxon>Sordariomycetes</taxon>
        <taxon>Hypocreomycetidae</taxon>
        <taxon>Hypocreales</taxon>
        <taxon>Ophiocordycipitaceae</taxon>
        <taxon>Drechmeria</taxon>
    </lineage>
</organism>
<feature type="region of interest" description="Disordered" evidence="1">
    <location>
        <begin position="1"/>
        <end position="32"/>
    </location>
</feature>
<accession>A0A151GWU9</accession>
<dbReference type="EMBL" id="LAYC01000001">
    <property type="protein sequence ID" value="KYK61585.1"/>
    <property type="molecule type" value="Genomic_DNA"/>
</dbReference>
<protein>
    <submittedName>
        <fullName evidence="2">Uncharacterized protein</fullName>
    </submittedName>
</protein>
<dbReference type="GeneID" id="63715371"/>
<proteinExistence type="predicted"/>
<sequence length="149" mass="16826">MDKFPSDGQGHGRTHARAIRPQNLPSHKQRRVHGTMKSNAFTLLTTALMAWPGQCEAARSVPGWPVCDWIATPRLKLDKSTKQCDTLCSRTGQNDGGTCVNLKVYRVDNIIRRIAGDCQCYNGTRLHRYYIDWSKAQYMDVTTNGGEQR</sequence>
<gene>
    <name evidence="2" type="ORF">DCS_02728</name>
</gene>
<dbReference type="InParanoid" id="A0A151GWU9"/>
<evidence type="ECO:0000256" key="1">
    <source>
        <dbReference type="SAM" id="MobiDB-lite"/>
    </source>
</evidence>
<reference evidence="2 3" key="1">
    <citation type="journal article" date="2016" name="Sci. Rep.">
        <title>Insights into Adaptations to a Near-Obligate Nematode Endoparasitic Lifestyle from the Finished Genome of Drechmeria coniospora.</title>
        <authorList>
            <person name="Zhang L."/>
            <person name="Zhou Z."/>
            <person name="Guo Q."/>
            <person name="Fokkens L."/>
            <person name="Miskei M."/>
            <person name="Pocsi I."/>
            <person name="Zhang W."/>
            <person name="Chen M."/>
            <person name="Wang L."/>
            <person name="Sun Y."/>
            <person name="Donzelli B.G."/>
            <person name="Gibson D.M."/>
            <person name="Nelson D.R."/>
            <person name="Luo J.G."/>
            <person name="Rep M."/>
            <person name="Liu H."/>
            <person name="Yang S."/>
            <person name="Wang J."/>
            <person name="Krasnoff S.B."/>
            <person name="Xu Y."/>
            <person name="Molnar I."/>
            <person name="Lin M."/>
        </authorList>
    </citation>
    <scope>NUCLEOTIDE SEQUENCE [LARGE SCALE GENOMIC DNA]</scope>
    <source>
        <strain evidence="2 3">ARSEF 6962</strain>
    </source>
</reference>
<keyword evidence="3" id="KW-1185">Reference proteome</keyword>
<dbReference type="AlphaFoldDB" id="A0A151GWU9"/>
<name>A0A151GWU9_DRECN</name>
<evidence type="ECO:0000313" key="2">
    <source>
        <dbReference type="EMBL" id="KYK61585.1"/>
    </source>
</evidence>
<comment type="caution">
    <text evidence="2">The sequence shown here is derived from an EMBL/GenBank/DDBJ whole genome shotgun (WGS) entry which is preliminary data.</text>
</comment>
<evidence type="ECO:0000313" key="3">
    <source>
        <dbReference type="Proteomes" id="UP000076580"/>
    </source>
</evidence>